<feature type="modified residue" description="4-aspartylphosphate" evidence="3">
    <location>
        <position position="69"/>
    </location>
</feature>
<reference evidence="6 7" key="1">
    <citation type="submission" date="2019-10" db="EMBL/GenBank/DDBJ databases">
        <title>Streptomyces sp. strain GY16 isolated from leaves of Broussonetia papyrifera.</title>
        <authorList>
            <person name="Mo P."/>
        </authorList>
    </citation>
    <scope>NUCLEOTIDE SEQUENCE [LARGE SCALE GENOMIC DNA]</scope>
    <source>
        <strain evidence="6 7">GY16</strain>
    </source>
</reference>
<organism evidence="6 7">
    <name type="scientific">Streptomyces phaeolivaceus</name>
    <dbReference type="NCBI Taxonomy" id="2653200"/>
    <lineage>
        <taxon>Bacteria</taxon>
        <taxon>Bacillati</taxon>
        <taxon>Actinomycetota</taxon>
        <taxon>Actinomycetes</taxon>
        <taxon>Kitasatosporales</taxon>
        <taxon>Streptomycetaceae</taxon>
        <taxon>Streptomyces</taxon>
    </lineage>
</organism>
<accession>A0A5P8KBS8</accession>
<dbReference type="PANTHER" id="PTHR43214:SF43">
    <property type="entry name" value="TWO-COMPONENT RESPONSE REGULATOR"/>
    <property type="match status" value="1"/>
</dbReference>
<dbReference type="PROSITE" id="PS50110">
    <property type="entry name" value="RESPONSE_REGULATORY"/>
    <property type="match status" value="1"/>
</dbReference>
<dbReference type="Pfam" id="PF00072">
    <property type="entry name" value="Response_reg"/>
    <property type="match status" value="1"/>
</dbReference>
<dbReference type="CDD" id="cd17535">
    <property type="entry name" value="REC_NarL-like"/>
    <property type="match status" value="1"/>
</dbReference>
<dbReference type="SMART" id="SM00448">
    <property type="entry name" value="REC"/>
    <property type="match status" value="1"/>
</dbReference>
<dbReference type="PANTHER" id="PTHR43214">
    <property type="entry name" value="TWO-COMPONENT RESPONSE REGULATOR"/>
    <property type="match status" value="1"/>
</dbReference>
<dbReference type="SUPFAM" id="SSF52172">
    <property type="entry name" value="CheY-like"/>
    <property type="match status" value="1"/>
</dbReference>
<dbReference type="InterPro" id="IPR016032">
    <property type="entry name" value="Sig_transdc_resp-reg_C-effctor"/>
</dbReference>
<feature type="domain" description="Response regulatory" evidence="5">
    <location>
        <begin position="18"/>
        <end position="134"/>
    </location>
</feature>
<protein>
    <submittedName>
        <fullName evidence="6">Response regulator transcription factor</fullName>
    </submittedName>
</protein>
<dbReference type="InterPro" id="IPR011006">
    <property type="entry name" value="CheY-like_superfamily"/>
</dbReference>
<dbReference type="SMART" id="SM00421">
    <property type="entry name" value="HTH_LUXR"/>
    <property type="match status" value="1"/>
</dbReference>
<evidence type="ECO:0000313" key="7">
    <source>
        <dbReference type="Proteomes" id="UP000327294"/>
    </source>
</evidence>
<dbReference type="EMBL" id="CP045096">
    <property type="protein sequence ID" value="QFR00475.1"/>
    <property type="molecule type" value="Genomic_DNA"/>
</dbReference>
<keyword evidence="1 3" id="KW-0597">Phosphoprotein</keyword>
<evidence type="ECO:0000256" key="2">
    <source>
        <dbReference type="ARBA" id="ARBA00023125"/>
    </source>
</evidence>
<dbReference type="Gene3D" id="3.40.50.2300">
    <property type="match status" value="1"/>
</dbReference>
<dbReference type="Pfam" id="PF00196">
    <property type="entry name" value="GerE"/>
    <property type="match status" value="1"/>
</dbReference>
<feature type="domain" description="HTH luxR-type" evidence="4">
    <location>
        <begin position="153"/>
        <end position="218"/>
    </location>
</feature>
<proteinExistence type="predicted"/>
<dbReference type="GO" id="GO:0000160">
    <property type="term" value="P:phosphorelay signal transduction system"/>
    <property type="evidence" value="ECO:0007669"/>
    <property type="project" value="InterPro"/>
</dbReference>
<dbReference type="GO" id="GO:0006355">
    <property type="term" value="P:regulation of DNA-templated transcription"/>
    <property type="evidence" value="ECO:0007669"/>
    <property type="project" value="InterPro"/>
</dbReference>
<evidence type="ECO:0000256" key="1">
    <source>
        <dbReference type="ARBA" id="ARBA00022553"/>
    </source>
</evidence>
<keyword evidence="2" id="KW-0238">DNA-binding</keyword>
<evidence type="ECO:0000259" key="4">
    <source>
        <dbReference type="PROSITE" id="PS50043"/>
    </source>
</evidence>
<dbReference type="InterPro" id="IPR000792">
    <property type="entry name" value="Tscrpt_reg_LuxR_C"/>
</dbReference>
<dbReference type="PRINTS" id="PR00038">
    <property type="entry name" value="HTHLUXR"/>
</dbReference>
<dbReference type="KEGG" id="sphv:F9278_34695"/>
<dbReference type="PROSITE" id="PS50043">
    <property type="entry name" value="HTH_LUXR_2"/>
    <property type="match status" value="1"/>
</dbReference>
<dbReference type="RefSeq" id="WP_152171830.1">
    <property type="nucleotide sequence ID" value="NZ_CP045096.1"/>
</dbReference>
<keyword evidence="7" id="KW-1185">Reference proteome</keyword>
<evidence type="ECO:0000256" key="3">
    <source>
        <dbReference type="PROSITE-ProRule" id="PRU00169"/>
    </source>
</evidence>
<dbReference type="GO" id="GO:0003677">
    <property type="term" value="F:DNA binding"/>
    <property type="evidence" value="ECO:0007669"/>
    <property type="project" value="UniProtKB-KW"/>
</dbReference>
<name>A0A5P8KBS8_9ACTN</name>
<sequence length="225" mass="24730">MNAHEKTPASLTDQERIALVLVDDHALVREGLREIIDSHDDMTVVGEASHSEEALAQVARLRPDVVLLDVEIPGGESADTVARMRSLSPTTQIIIVSMYDGPQLLRRLISAGIRGYLLKSVHRRELVAAIRSVHHDPNRMVLAVSRASLTQLEQSDDALLSPRELEILQLVAQALSNSQIAHRLVLSEATVKRHLHNVFVKLDANSRIDAVNKAISASLIPPGRK</sequence>
<dbReference type="InterPro" id="IPR001789">
    <property type="entry name" value="Sig_transdc_resp-reg_receiver"/>
</dbReference>
<evidence type="ECO:0000313" key="6">
    <source>
        <dbReference type="EMBL" id="QFR00475.1"/>
    </source>
</evidence>
<evidence type="ECO:0000259" key="5">
    <source>
        <dbReference type="PROSITE" id="PS50110"/>
    </source>
</evidence>
<dbReference type="InterPro" id="IPR058245">
    <property type="entry name" value="NreC/VraR/RcsB-like_REC"/>
</dbReference>
<gene>
    <name evidence="6" type="ORF">F9278_34695</name>
</gene>
<dbReference type="AlphaFoldDB" id="A0A5P8KBS8"/>
<dbReference type="CDD" id="cd06170">
    <property type="entry name" value="LuxR_C_like"/>
    <property type="match status" value="1"/>
</dbReference>
<dbReference type="InterPro" id="IPR039420">
    <property type="entry name" value="WalR-like"/>
</dbReference>
<dbReference type="Proteomes" id="UP000327294">
    <property type="component" value="Chromosome"/>
</dbReference>
<dbReference type="SUPFAM" id="SSF46894">
    <property type="entry name" value="C-terminal effector domain of the bipartite response regulators"/>
    <property type="match status" value="1"/>
</dbReference>